<dbReference type="InterPro" id="IPR001254">
    <property type="entry name" value="Trypsin_dom"/>
</dbReference>
<evidence type="ECO:0000256" key="2">
    <source>
        <dbReference type="ARBA" id="ARBA00024195"/>
    </source>
</evidence>
<dbReference type="GO" id="GO:0004252">
    <property type="term" value="F:serine-type endopeptidase activity"/>
    <property type="evidence" value="ECO:0007669"/>
    <property type="project" value="InterPro"/>
</dbReference>
<name>A0A8S9WVA2_APOLU</name>
<comment type="caution">
    <text evidence="4">The sequence shown here is derived from an EMBL/GenBank/DDBJ whole genome shotgun (WGS) entry which is preliminary data.</text>
</comment>
<dbReference type="AlphaFoldDB" id="A0A8S9WVA2"/>
<dbReference type="InterPro" id="IPR009003">
    <property type="entry name" value="Peptidase_S1_PA"/>
</dbReference>
<dbReference type="PANTHER" id="PTHR24256">
    <property type="entry name" value="TRYPTASE-RELATED"/>
    <property type="match status" value="1"/>
</dbReference>
<dbReference type="Proteomes" id="UP000466442">
    <property type="component" value="Unassembled WGS sequence"/>
</dbReference>
<accession>A0A8S9WVA2</accession>
<dbReference type="Gene3D" id="2.40.10.10">
    <property type="entry name" value="Trypsin-like serine proteases"/>
    <property type="match status" value="2"/>
</dbReference>
<keyword evidence="1" id="KW-1015">Disulfide bond</keyword>
<keyword evidence="5" id="KW-1185">Reference proteome</keyword>
<feature type="domain" description="Peptidase S1" evidence="3">
    <location>
        <begin position="67"/>
        <end position="375"/>
    </location>
</feature>
<dbReference type="InterPro" id="IPR043504">
    <property type="entry name" value="Peptidase_S1_PA_chymotrypsin"/>
</dbReference>
<reference evidence="4" key="1">
    <citation type="journal article" date="2021" name="Mol. Ecol. Resour.">
        <title>Apolygus lucorum genome provides insights into omnivorousness and mesophyll feeding.</title>
        <authorList>
            <person name="Liu Y."/>
            <person name="Liu H."/>
            <person name="Wang H."/>
            <person name="Huang T."/>
            <person name="Liu B."/>
            <person name="Yang B."/>
            <person name="Yin L."/>
            <person name="Li B."/>
            <person name="Zhang Y."/>
            <person name="Zhang S."/>
            <person name="Jiang F."/>
            <person name="Zhang X."/>
            <person name="Ren Y."/>
            <person name="Wang B."/>
            <person name="Wang S."/>
            <person name="Lu Y."/>
            <person name="Wu K."/>
            <person name="Fan W."/>
            <person name="Wang G."/>
        </authorList>
    </citation>
    <scope>NUCLEOTIDE SEQUENCE</scope>
    <source>
        <strain evidence="4">12Hb</strain>
    </source>
</reference>
<dbReference type="SUPFAM" id="SSF50494">
    <property type="entry name" value="Trypsin-like serine proteases"/>
    <property type="match status" value="1"/>
</dbReference>
<evidence type="ECO:0000313" key="5">
    <source>
        <dbReference type="Proteomes" id="UP000466442"/>
    </source>
</evidence>
<comment type="similarity">
    <text evidence="2">Belongs to the peptidase S1 family. CLIP subfamily.</text>
</comment>
<dbReference type="EMBL" id="WIXP02000014">
    <property type="protein sequence ID" value="KAF6200149.1"/>
    <property type="molecule type" value="Genomic_DNA"/>
</dbReference>
<sequence length="438" mass="50056">MVSAAELICFPNIGKLRSLIIGFFIIQFANFGGNLVDCARLKRVIEGSPVLDIKNTDYLATRYFVWIGNGHNCDTPLPDFVSELIGKPKNFAFRFIKGIIYDLVGRICAPGPQHLLCTGSLLTPFVVQTACHCVAVFNRRIRPELTSFVEPIKKNAYESGYTVHPAKKFVDEIQTNEGVYSKEFVIHPKCKIENEYSVHDYALIVLHSSFHYYQQEYAPIYPIANLAKMWIDTMANAKICLMIGFGSYKSIYGERYQEDIKATSTVLRHGWGVALGYRDCYDKFDGYYLKNYTEEATFLCTESLPYRPYQEILKSGSGDSGGPVTCDNQYVAIVSEGWYRRQGVFPYEYYPEVGYDKRMSTAFSVYENSIEYRAELNYRIYELYDYDDPLKNFRVTFAPIVVFDGGTLSSGVLSTESLIYHYFSAIILLIASKYLSRF</sequence>
<dbReference type="GO" id="GO:0006508">
    <property type="term" value="P:proteolysis"/>
    <property type="evidence" value="ECO:0007669"/>
    <property type="project" value="InterPro"/>
</dbReference>
<dbReference type="PROSITE" id="PS50240">
    <property type="entry name" value="TRYPSIN_DOM"/>
    <property type="match status" value="1"/>
</dbReference>
<evidence type="ECO:0000313" key="4">
    <source>
        <dbReference type="EMBL" id="KAF6200149.1"/>
    </source>
</evidence>
<organism evidence="4 5">
    <name type="scientific">Apolygus lucorum</name>
    <name type="common">Small green plant bug</name>
    <name type="synonym">Lygocoris lucorum</name>
    <dbReference type="NCBI Taxonomy" id="248454"/>
    <lineage>
        <taxon>Eukaryota</taxon>
        <taxon>Metazoa</taxon>
        <taxon>Ecdysozoa</taxon>
        <taxon>Arthropoda</taxon>
        <taxon>Hexapoda</taxon>
        <taxon>Insecta</taxon>
        <taxon>Pterygota</taxon>
        <taxon>Neoptera</taxon>
        <taxon>Paraneoptera</taxon>
        <taxon>Hemiptera</taxon>
        <taxon>Heteroptera</taxon>
        <taxon>Panheteroptera</taxon>
        <taxon>Cimicomorpha</taxon>
        <taxon>Miridae</taxon>
        <taxon>Mirini</taxon>
        <taxon>Apolygus</taxon>
    </lineage>
</organism>
<dbReference type="InterPro" id="IPR051487">
    <property type="entry name" value="Ser/Thr_Proteases_Immune/Dev"/>
</dbReference>
<dbReference type="Pfam" id="PF00089">
    <property type="entry name" value="Trypsin"/>
    <property type="match status" value="1"/>
</dbReference>
<protein>
    <recommendedName>
        <fullName evidence="3">Peptidase S1 domain-containing protein</fullName>
    </recommendedName>
</protein>
<evidence type="ECO:0000256" key="1">
    <source>
        <dbReference type="ARBA" id="ARBA00023157"/>
    </source>
</evidence>
<evidence type="ECO:0000259" key="3">
    <source>
        <dbReference type="PROSITE" id="PS50240"/>
    </source>
</evidence>
<gene>
    <name evidence="4" type="ORF">GE061_006450</name>
</gene>
<proteinExistence type="inferred from homology"/>